<dbReference type="PROSITE" id="PS50102">
    <property type="entry name" value="RRM"/>
    <property type="match status" value="1"/>
</dbReference>
<evidence type="ECO:0000256" key="1">
    <source>
        <dbReference type="ARBA" id="ARBA00022884"/>
    </source>
</evidence>
<keyword evidence="10" id="KW-1185">Reference proteome</keyword>
<dbReference type="InterPro" id="IPR045844">
    <property type="entry name" value="RRM_Ist3-like"/>
</dbReference>
<dbReference type="FunFam" id="3.30.70.330:FF:000218">
    <property type="entry name" value="RNA-binding motif protein, X-linked 2"/>
    <property type="match status" value="1"/>
</dbReference>
<dbReference type="SUPFAM" id="SSF54928">
    <property type="entry name" value="RNA-binding domain, RBD"/>
    <property type="match status" value="1"/>
</dbReference>
<evidence type="ECO:0000256" key="7">
    <source>
        <dbReference type="SAM" id="MobiDB-lite"/>
    </source>
</evidence>
<dbReference type="GO" id="GO:0005686">
    <property type="term" value="C:U2 snRNP"/>
    <property type="evidence" value="ECO:0007669"/>
    <property type="project" value="TreeGrafter"/>
</dbReference>
<evidence type="ECO:0000256" key="6">
    <source>
        <dbReference type="PROSITE-ProRule" id="PRU00176"/>
    </source>
</evidence>
<dbReference type="GO" id="GO:0071013">
    <property type="term" value="C:catalytic step 2 spliceosome"/>
    <property type="evidence" value="ECO:0007669"/>
    <property type="project" value="TreeGrafter"/>
</dbReference>
<dbReference type="PANTHER" id="PTHR45880:SF1">
    <property type="entry name" value="RNA-BINDING MOTIF PROTEIN, X-LINKED 2"/>
    <property type="match status" value="1"/>
</dbReference>
<organism evidence="9 10">
    <name type="scientific">Frankliniella fusca</name>
    <dbReference type="NCBI Taxonomy" id="407009"/>
    <lineage>
        <taxon>Eukaryota</taxon>
        <taxon>Metazoa</taxon>
        <taxon>Ecdysozoa</taxon>
        <taxon>Arthropoda</taxon>
        <taxon>Hexapoda</taxon>
        <taxon>Insecta</taxon>
        <taxon>Pterygota</taxon>
        <taxon>Neoptera</taxon>
        <taxon>Paraneoptera</taxon>
        <taxon>Thysanoptera</taxon>
        <taxon>Terebrantia</taxon>
        <taxon>Thripoidea</taxon>
        <taxon>Thripidae</taxon>
        <taxon>Frankliniella</taxon>
    </lineage>
</organism>
<reference evidence="9" key="2">
    <citation type="journal article" date="2023" name="BMC Genomics">
        <title>Pest status, molecular evolution, and epigenetic factors derived from the genome assembly of Frankliniella fusca, a thysanopteran phytovirus vector.</title>
        <authorList>
            <person name="Catto M.A."/>
            <person name="Labadie P.E."/>
            <person name="Jacobson A.L."/>
            <person name="Kennedy G.G."/>
            <person name="Srinivasan R."/>
            <person name="Hunt B.G."/>
        </authorList>
    </citation>
    <scope>NUCLEOTIDE SEQUENCE</scope>
    <source>
        <strain evidence="9">PL_HMW_Pooled</strain>
    </source>
</reference>
<dbReference type="GO" id="GO:0000398">
    <property type="term" value="P:mRNA splicing, via spliceosome"/>
    <property type="evidence" value="ECO:0007669"/>
    <property type="project" value="InterPro"/>
</dbReference>
<accession>A0AAE1HFB2</accession>
<dbReference type="CDD" id="cd12411">
    <property type="entry name" value="RRM_ist3_like"/>
    <property type="match status" value="1"/>
</dbReference>
<feature type="compositionally biased region" description="Polar residues" evidence="7">
    <location>
        <begin position="293"/>
        <end position="306"/>
    </location>
</feature>
<feature type="compositionally biased region" description="Basic residues" evidence="7">
    <location>
        <begin position="227"/>
        <end position="240"/>
    </location>
</feature>
<dbReference type="SMART" id="SM00360">
    <property type="entry name" value="RRM"/>
    <property type="match status" value="1"/>
</dbReference>
<dbReference type="Proteomes" id="UP001219518">
    <property type="component" value="Unassembled WGS sequence"/>
</dbReference>
<dbReference type="InterPro" id="IPR051847">
    <property type="entry name" value="RNA_proc/Spliceosome_comp"/>
</dbReference>
<comment type="function">
    <text evidence="2">Involved in pre-mRNA splicing as component of the activated spliceosome. As a component of the minor spliceosome, involved in the splicing of U12-type introns in pre-mRNAs.</text>
</comment>
<evidence type="ECO:0000256" key="4">
    <source>
        <dbReference type="ARBA" id="ARBA00064744"/>
    </source>
</evidence>
<feature type="domain" description="RRM" evidence="8">
    <location>
        <begin position="34"/>
        <end position="112"/>
    </location>
</feature>
<evidence type="ECO:0000259" key="8">
    <source>
        <dbReference type="PROSITE" id="PS50102"/>
    </source>
</evidence>
<evidence type="ECO:0000313" key="10">
    <source>
        <dbReference type="Proteomes" id="UP001219518"/>
    </source>
</evidence>
<proteinExistence type="inferred from homology"/>
<evidence type="ECO:0000313" key="9">
    <source>
        <dbReference type="EMBL" id="KAK3919500.1"/>
    </source>
</evidence>
<feature type="region of interest" description="Disordered" evidence="7">
    <location>
        <begin position="132"/>
        <end position="435"/>
    </location>
</feature>
<comment type="caution">
    <text evidence="9">The sequence shown here is derived from an EMBL/GenBank/DDBJ whole genome shotgun (WGS) entry which is preliminary data.</text>
</comment>
<feature type="compositionally biased region" description="Low complexity" evidence="7">
    <location>
        <begin position="209"/>
        <end position="218"/>
    </location>
</feature>
<evidence type="ECO:0000256" key="2">
    <source>
        <dbReference type="ARBA" id="ARBA00053249"/>
    </source>
</evidence>
<feature type="compositionally biased region" description="Basic and acidic residues" evidence="7">
    <location>
        <begin position="341"/>
        <end position="435"/>
    </location>
</feature>
<reference evidence="9" key="1">
    <citation type="submission" date="2021-07" db="EMBL/GenBank/DDBJ databases">
        <authorList>
            <person name="Catto M.A."/>
            <person name="Jacobson A."/>
            <person name="Kennedy G."/>
            <person name="Labadie P."/>
            <person name="Hunt B.G."/>
            <person name="Srinivasan R."/>
        </authorList>
    </citation>
    <scope>NUCLEOTIDE SEQUENCE</scope>
    <source>
        <strain evidence="9">PL_HMW_Pooled</strain>
        <tissue evidence="9">Head</tissue>
    </source>
</reference>
<dbReference type="PANTHER" id="PTHR45880">
    <property type="entry name" value="RNA-BINDING MOTIF PROTEIN, X-LINKED 2"/>
    <property type="match status" value="1"/>
</dbReference>
<feature type="compositionally biased region" description="Basic and acidic residues" evidence="7">
    <location>
        <begin position="307"/>
        <end position="323"/>
    </location>
</feature>
<sequence length="435" mass="50271">MNPLTNMKNVLKLSEQELRSSMKTSWHDQYKHSAWIFVGGLPFDLTEGDVICVFSQYGEVVNINLVRDKGTGKSRGFCFICYEDQRSTNLAVDNFNGIKLLNRTIRVDHCEGYKAPKDDKMDEETRQLHAEGCAPGSKFGSLPQLPKAGSNGGLDKGPNLPPMESLLKIKKEREDTSNKSKEKKTKKERKEKKAKDAVKKLFKKKRDTSTNSSSNGSSHESDDANSRRKQKIKRKKHRKSSSSSDDSDEEIKSKAMKRKSKDRLMSKDSSASDENSGDDIKKLNKSHRKHHMQSSSDSENMPSTAQQHDRSNESRPTKFKNKDTLSYFESLGPDKAVPVKRKGDVYHGDKMYSRETHGNHKSQRDVEKGRWSDTGREERWRYEIGNKRDDRNYERERKVEKGGDGYRKFDGEKRYRNERTNRREDQYNTHREKRS</sequence>
<name>A0AAE1HFB2_9NEOP</name>
<gene>
    <name evidence="9" type="ORF">KUF71_008627</name>
</gene>
<keyword evidence="1 6" id="KW-0694">RNA-binding</keyword>
<dbReference type="EMBL" id="JAHWGI010000979">
    <property type="protein sequence ID" value="KAK3919500.1"/>
    <property type="molecule type" value="Genomic_DNA"/>
</dbReference>
<feature type="compositionally biased region" description="Basic and acidic residues" evidence="7">
    <location>
        <begin position="167"/>
        <end position="180"/>
    </location>
</feature>
<dbReference type="InterPro" id="IPR000504">
    <property type="entry name" value="RRM_dom"/>
</dbReference>
<dbReference type="InterPro" id="IPR035979">
    <property type="entry name" value="RBD_domain_sf"/>
</dbReference>
<protein>
    <recommendedName>
        <fullName evidence="5">RNA-binding motif protein, X-linked 2</fullName>
    </recommendedName>
</protein>
<evidence type="ECO:0000256" key="3">
    <source>
        <dbReference type="ARBA" id="ARBA00061455"/>
    </source>
</evidence>
<dbReference type="Pfam" id="PF00076">
    <property type="entry name" value="RRM_1"/>
    <property type="match status" value="1"/>
</dbReference>
<dbReference type="Gene3D" id="3.30.70.330">
    <property type="match status" value="1"/>
</dbReference>
<dbReference type="GO" id="GO:0003723">
    <property type="term" value="F:RNA binding"/>
    <property type="evidence" value="ECO:0007669"/>
    <property type="project" value="UniProtKB-UniRule"/>
</dbReference>
<dbReference type="GO" id="GO:0005654">
    <property type="term" value="C:nucleoplasm"/>
    <property type="evidence" value="ECO:0007669"/>
    <property type="project" value="UniProtKB-ARBA"/>
</dbReference>
<comment type="subunit">
    <text evidence="4">Part of the activated spliceosome B/catalytic step 1 spliceosome, one of the forms of the spliceosome which has a well-formed active site but still cannot catalyze the branching reaction and is composed of at least 52 proteins, the U2, U5 and U6 snRNAs and the pre-mRNA. Component of the minor spliceosome, which splices U12-type introns.</text>
</comment>
<dbReference type="InterPro" id="IPR012677">
    <property type="entry name" value="Nucleotide-bd_a/b_plait_sf"/>
</dbReference>
<feature type="compositionally biased region" description="Basic residues" evidence="7">
    <location>
        <begin position="283"/>
        <end position="292"/>
    </location>
</feature>
<dbReference type="GO" id="GO:0071011">
    <property type="term" value="C:precatalytic spliceosome"/>
    <property type="evidence" value="ECO:0007669"/>
    <property type="project" value="TreeGrafter"/>
</dbReference>
<evidence type="ECO:0000256" key="5">
    <source>
        <dbReference type="ARBA" id="ARBA00074390"/>
    </source>
</evidence>
<dbReference type="AlphaFoldDB" id="A0AAE1HFB2"/>
<feature type="compositionally biased region" description="Basic residues" evidence="7">
    <location>
        <begin position="181"/>
        <end position="190"/>
    </location>
</feature>
<comment type="similarity">
    <text evidence="3">Belongs to the IST3 family.</text>
</comment>